<organism evidence="2 3">
    <name type="scientific">Desulfamplus magnetovallimortis</name>
    <dbReference type="NCBI Taxonomy" id="1246637"/>
    <lineage>
        <taxon>Bacteria</taxon>
        <taxon>Pseudomonadati</taxon>
        <taxon>Thermodesulfobacteriota</taxon>
        <taxon>Desulfobacteria</taxon>
        <taxon>Desulfobacterales</taxon>
        <taxon>Desulfobacteraceae</taxon>
        <taxon>Desulfamplus</taxon>
    </lineage>
</organism>
<dbReference type="STRING" id="1246637.MTBBW1_2130060"/>
<dbReference type="Pfam" id="PF14361">
    <property type="entry name" value="RsbRD_N"/>
    <property type="match status" value="1"/>
</dbReference>
<dbReference type="AlphaFoldDB" id="A0A1W1HCQ4"/>
<dbReference type="EMBL" id="FWEV01000128">
    <property type="protein sequence ID" value="SLM30165.1"/>
    <property type="molecule type" value="Genomic_DNA"/>
</dbReference>
<dbReference type="Proteomes" id="UP000191931">
    <property type="component" value="Unassembled WGS sequence"/>
</dbReference>
<accession>A0A1W1HCQ4</accession>
<dbReference type="OrthoDB" id="1724246at2"/>
<proteinExistence type="predicted"/>
<name>A0A1W1HCQ4_9BACT</name>
<keyword evidence="3" id="KW-1185">Reference proteome</keyword>
<feature type="domain" description="RsbT co-antagonist protein RsbRD N-terminal" evidence="1">
    <location>
        <begin position="18"/>
        <end position="162"/>
    </location>
</feature>
<gene>
    <name evidence="2" type="ORF">MTBBW1_2130060</name>
</gene>
<protein>
    <recommendedName>
        <fullName evidence="1">RsbT co-antagonist protein RsbRD N-terminal domain-containing protein</fullName>
    </recommendedName>
</protein>
<dbReference type="InterPro" id="IPR025751">
    <property type="entry name" value="RsbRD_N_dom"/>
</dbReference>
<reference evidence="2 3" key="1">
    <citation type="submission" date="2017-03" db="EMBL/GenBank/DDBJ databases">
        <authorList>
            <person name="Afonso C.L."/>
            <person name="Miller P.J."/>
            <person name="Scott M.A."/>
            <person name="Spackman E."/>
            <person name="Goraichik I."/>
            <person name="Dimitrov K.M."/>
            <person name="Suarez D.L."/>
            <person name="Swayne D.E."/>
        </authorList>
    </citation>
    <scope>NUCLEOTIDE SEQUENCE [LARGE SCALE GENOMIC DNA]</scope>
    <source>
        <strain evidence="2">PRJEB14757</strain>
    </source>
</reference>
<sequence>MKYLMEIDKQLDQAREIILNKWFDATIHSYPQDTARIFAKSSNRFDNPVGSATRQSLDAALGLIVDSLSTYRELLQKNGSALPEIDENALEEALDSVIRIRAVQSFSASMAVEFVFELKTILKSVLENPVNEVIYNLVDKVALAAFNRFMKCREDIFLLRANEAKRRIHRAFERAGLVTELAEEELSPARTNL</sequence>
<evidence type="ECO:0000313" key="2">
    <source>
        <dbReference type="EMBL" id="SLM30165.1"/>
    </source>
</evidence>
<evidence type="ECO:0000313" key="3">
    <source>
        <dbReference type="Proteomes" id="UP000191931"/>
    </source>
</evidence>
<evidence type="ECO:0000259" key="1">
    <source>
        <dbReference type="Pfam" id="PF14361"/>
    </source>
</evidence>